<sequence>MTQLLRRSRRPLCGQANSAGFTLIEGLIVVVIAGLMAAIAAPSWFSFVQQRKINATQDMVYQALRATQADAMQHRHDRRFSIREHNGRIEWASHPDSTLPAQVIVWQPLVEGVGLADIDNTLVKTGTIHYAKFDMHGNVKGQLGTVTVAMSGSQQTHRCVVVSTLIGAMRKGEGHTQANDNGRFCY</sequence>
<name>A0A1U7J3N5_9CYAN</name>
<keyword evidence="3" id="KW-1185">Reference proteome</keyword>
<protein>
    <recommendedName>
        <fullName evidence="4">Prepilin-type N-terminal cleavage/methylation domain-containing protein</fullName>
    </recommendedName>
</protein>
<dbReference type="InterPro" id="IPR012902">
    <property type="entry name" value="N_methyl_site"/>
</dbReference>
<accession>A0A1U7J3N5</accession>
<dbReference type="EMBL" id="MRCG01000011">
    <property type="protein sequence ID" value="OKH46898.1"/>
    <property type="molecule type" value="Genomic_DNA"/>
</dbReference>
<dbReference type="STRING" id="549789.NIES30_15490"/>
<keyword evidence="1" id="KW-0472">Membrane</keyword>
<keyword evidence="1" id="KW-0812">Transmembrane</keyword>
<dbReference type="Proteomes" id="UP000185557">
    <property type="component" value="Unassembled WGS sequence"/>
</dbReference>
<reference evidence="2 3" key="1">
    <citation type="submission" date="2016-11" db="EMBL/GenBank/DDBJ databases">
        <title>Draft Genome Sequences of Nine Cyanobacterial Strains from Diverse Habitats.</title>
        <authorList>
            <person name="Zhu T."/>
            <person name="Hou S."/>
            <person name="Lu X."/>
            <person name="Hess W.R."/>
        </authorList>
    </citation>
    <scope>NUCLEOTIDE SEQUENCE [LARGE SCALE GENOMIC DNA]</scope>
    <source>
        <strain evidence="2 3">NIES-30</strain>
    </source>
</reference>
<feature type="transmembrane region" description="Helical" evidence="1">
    <location>
        <begin position="21"/>
        <end position="45"/>
    </location>
</feature>
<proteinExistence type="predicted"/>
<evidence type="ECO:0000256" key="1">
    <source>
        <dbReference type="SAM" id="Phobius"/>
    </source>
</evidence>
<dbReference type="InterPro" id="IPR045584">
    <property type="entry name" value="Pilin-like"/>
</dbReference>
<evidence type="ECO:0008006" key="4">
    <source>
        <dbReference type="Google" id="ProtNLM"/>
    </source>
</evidence>
<dbReference type="Pfam" id="PF07963">
    <property type="entry name" value="N_methyl"/>
    <property type="match status" value="1"/>
</dbReference>
<dbReference type="Gene3D" id="3.30.700.10">
    <property type="entry name" value="Glycoprotein, Type 4 Pilin"/>
    <property type="match status" value="1"/>
</dbReference>
<evidence type="ECO:0000313" key="3">
    <source>
        <dbReference type="Proteomes" id="UP000185557"/>
    </source>
</evidence>
<comment type="caution">
    <text evidence="2">The sequence shown here is derived from an EMBL/GenBank/DDBJ whole genome shotgun (WGS) entry which is preliminary data.</text>
</comment>
<dbReference type="OrthoDB" id="468456at2"/>
<dbReference type="PROSITE" id="PS00409">
    <property type="entry name" value="PROKAR_NTER_METHYL"/>
    <property type="match status" value="1"/>
</dbReference>
<dbReference type="AlphaFoldDB" id="A0A1U7J3N5"/>
<keyword evidence="1" id="KW-1133">Transmembrane helix</keyword>
<dbReference type="NCBIfam" id="TIGR02532">
    <property type="entry name" value="IV_pilin_GFxxxE"/>
    <property type="match status" value="1"/>
</dbReference>
<dbReference type="SUPFAM" id="SSF54523">
    <property type="entry name" value="Pili subunits"/>
    <property type="match status" value="1"/>
</dbReference>
<gene>
    <name evidence="2" type="ORF">NIES30_15490</name>
</gene>
<dbReference type="RefSeq" id="WP_073609325.1">
    <property type="nucleotide sequence ID" value="NZ_MRCG01000011.1"/>
</dbReference>
<evidence type="ECO:0000313" key="2">
    <source>
        <dbReference type="EMBL" id="OKH46898.1"/>
    </source>
</evidence>
<organism evidence="2 3">
    <name type="scientific">Phormidium tenue NIES-30</name>
    <dbReference type="NCBI Taxonomy" id="549789"/>
    <lineage>
        <taxon>Bacteria</taxon>
        <taxon>Bacillati</taxon>
        <taxon>Cyanobacteriota</taxon>
        <taxon>Cyanophyceae</taxon>
        <taxon>Oscillatoriophycideae</taxon>
        <taxon>Oscillatoriales</taxon>
        <taxon>Oscillatoriaceae</taxon>
        <taxon>Phormidium</taxon>
    </lineage>
</organism>